<gene>
    <name evidence="4" type="ORF">MFMK1_000348</name>
</gene>
<proteinExistence type="predicted"/>
<accession>A0AAU0UJZ7</accession>
<evidence type="ECO:0000256" key="1">
    <source>
        <dbReference type="SAM" id="MobiDB-lite"/>
    </source>
</evidence>
<feature type="chain" id="PRO_5043826842" evidence="2">
    <location>
        <begin position="20"/>
        <end position="325"/>
    </location>
</feature>
<keyword evidence="5" id="KW-1185">Reference proteome</keyword>
<evidence type="ECO:0000256" key="2">
    <source>
        <dbReference type="SAM" id="SignalP"/>
    </source>
</evidence>
<feature type="region of interest" description="Disordered" evidence="1">
    <location>
        <begin position="26"/>
        <end position="45"/>
    </location>
</feature>
<evidence type="ECO:0000313" key="4">
    <source>
        <dbReference type="EMBL" id="WRO20566.1"/>
    </source>
</evidence>
<protein>
    <submittedName>
        <fullName evidence="4">GerMN domain-containing protein</fullName>
    </submittedName>
</protein>
<reference evidence="4 5" key="1">
    <citation type="submission" date="2023-04" db="EMBL/GenBank/DDBJ databases">
        <authorList>
            <person name="Hsu D."/>
        </authorList>
    </citation>
    <scope>NUCLEOTIDE SEQUENCE [LARGE SCALE GENOMIC DNA]</scope>
    <source>
        <strain evidence="4 5">MK1</strain>
    </source>
</reference>
<dbReference type="SMART" id="SM00909">
    <property type="entry name" value="Germane"/>
    <property type="match status" value="2"/>
</dbReference>
<dbReference type="KEGG" id="dbc:MFMK1_000348"/>
<dbReference type="InterPro" id="IPR019606">
    <property type="entry name" value="GerMN"/>
</dbReference>
<evidence type="ECO:0000313" key="5">
    <source>
        <dbReference type="Proteomes" id="UP001329915"/>
    </source>
</evidence>
<keyword evidence="2" id="KW-0732">Signal</keyword>
<dbReference type="PROSITE" id="PS51257">
    <property type="entry name" value="PROKAR_LIPOPROTEIN"/>
    <property type="match status" value="1"/>
</dbReference>
<name>A0AAU0UJZ7_9FIRM</name>
<organism evidence="4 5">
    <name type="scientific">Metallumcola ferriviriculae</name>
    <dbReference type="NCBI Taxonomy" id="3039180"/>
    <lineage>
        <taxon>Bacteria</taxon>
        <taxon>Bacillati</taxon>
        <taxon>Bacillota</taxon>
        <taxon>Clostridia</taxon>
        <taxon>Neomoorellales</taxon>
        <taxon>Desulfitibacteraceae</taxon>
        <taxon>Metallumcola</taxon>
    </lineage>
</organism>
<sequence length="325" mass="35140">MKRLIALVVVILMVSIMLAGCRGQENNNDKGTQNAPQVATNSSQTKELLGETRSAVVVYYQDSSGKYLLPVTMPIEPTDRAANVALEKLLSGPETEQVKPVIPKGTKLRELYLKDNIAFVSLTQEFLSVGSTNEVNKAVKAVVLTLTEFPMVETVQILVDGQVVKDLHGVNLDKALTRPGAVNGPEYKDAVTVYYGNYNASLLVPYSAPIRDDDPIKSALEALLAGPPAEVKEELIPTIWPGTKIRDIRVNGKTLIVDLSQEVIGYGGGSASENMLVDSLVATMIQFEEINEVQLLIEGKAVSTLPEGTDVSAPLKRPINPIFTP</sequence>
<dbReference type="Pfam" id="PF10646">
    <property type="entry name" value="Germane"/>
    <property type="match status" value="2"/>
</dbReference>
<dbReference type="Proteomes" id="UP001329915">
    <property type="component" value="Chromosome"/>
</dbReference>
<dbReference type="RefSeq" id="WP_366923459.1">
    <property type="nucleotide sequence ID" value="NZ_CP121694.1"/>
</dbReference>
<feature type="domain" description="GerMN" evidence="3">
    <location>
        <begin position="216"/>
        <end position="306"/>
    </location>
</feature>
<evidence type="ECO:0000259" key="3">
    <source>
        <dbReference type="SMART" id="SM00909"/>
    </source>
</evidence>
<feature type="domain" description="GerMN" evidence="3">
    <location>
        <begin position="82"/>
        <end position="168"/>
    </location>
</feature>
<dbReference type="AlphaFoldDB" id="A0AAU0UJZ7"/>
<feature type="signal peptide" evidence="2">
    <location>
        <begin position="1"/>
        <end position="19"/>
    </location>
</feature>
<dbReference type="EMBL" id="CP121694">
    <property type="protein sequence ID" value="WRO20566.1"/>
    <property type="molecule type" value="Genomic_DNA"/>
</dbReference>